<evidence type="ECO:0000256" key="7">
    <source>
        <dbReference type="ARBA" id="ARBA00023065"/>
    </source>
</evidence>
<evidence type="ECO:0000313" key="12">
    <source>
        <dbReference type="EMBL" id="QDC43232.1"/>
    </source>
</evidence>
<dbReference type="PANTHER" id="PTHR10110">
    <property type="entry name" value="SODIUM/HYDROGEN EXCHANGER"/>
    <property type="match status" value="1"/>
</dbReference>
<dbReference type="PANTHER" id="PTHR10110:SF86">
    <property type="entry name" value="SODIUM_HYDROGEN EXCHANGER 7"/>
    <property type="match status" value="1"/>
</dbReference>
<feature type="transmembrane region" description="Helical" evidence="10">
    <location>
        <begin position="162"/>
        <end position="179"/>
    </location>
</feature>
<proteinExistence type="inferred from homology"/>
<feature type="transmembrane region" description="Helical" evidence="10">
    <location>
        <begin position="309"/>
        <end position="334"/>
    </location>
</feature>
<dbReference type="Gene3D" id="6.10.140.1330">
    <property type="match status" value="1"/>
</dbReference>
<evidence type="ECO:0000256" key="3">
    <source>
        <dbReference type="ARBA" id="ARBA00022475"/>
    </source>
</evidence>
<gene>
    <name evidence="12" type="ORF">FIU01_00960</name>
</gene>
<keyword evidence="4 10" id="KW-0812">Transmembrane</keyword>
<dbReference type="GO" id="GO:0051453">
    <property type="term" value="P:regulation of intracellular pH"/>
    <property type="evidence" value="ECO:0007669"/>
    <property type="project" value="TreeGrafter"/>
</dbReference>
<dbReference type="Pfam" id="PF00999">
    <property type="entry name" value="Na_H_Exchanger"/>
    <property type="match status" value="1"/>
</dbReference>
<keyword evidence="13" id="KW-1185">Reference proteome</keyword>
<feature type="transmembrane region" description="Helical" evidence="10">
    <location>
        <begin position="83"/>
        <end position="105"/>
    </location>
</feature>
<reference evidence="13" key="1">
    <citation type="journal article" date="2019" name="ISME J.">
        <title>Evolution in action: habitat transition from sediment to the pelagial leads to genome streamlining in Methylophilaceae.</title>
        <authorList>
            <person name="Salcher M."/>
            <person name="Schaefle D."/>
            <person name="Kaspar M."/>
            <person name="Neuenschwander S.M."/>
            <person name="Ghai R."/>
        </authorList>
    </citation>
    <scope>NUCLEOTIDE SEQUENCE [LARGE SCALE GENOMIC DNA]</scope>
    <source>
        <strain evidence="13">MMS-M-51</strain>
    </source>
</reference>
<feature type="transmembrane region" description="Helical" evidence="10">
    <location>
        <begin position="354"/>
        <end position="372"/>
    </location>
</feature>
<dbReference type="OrthoDB" id="9809206at2"/>
<comment type="subcellular location">
    <subcellularLocation>
        <location evidence="10">Cell inner membrane</location>
        <topology evidence="10">Multi-pass membrane protein</topology>
    </subcellularLocation>
    <subcellularLocation>
        <location evidence="1">Cell membrane</location>
        <topology evidence="1">Multi-pass membrane protein</topology>
    </subcellularLocation>
</comment>
<feature type="transmembrane region" description="Helical" evidence="10">
    <location>
        <begin position="31"/>
        <end position="51"/>
    </location>
</feature>
<feature type="transmembrane region" description="Helical" evidence="10">
    <location>
        <begin position="225"/>
        <end position="247"/>
    </location>
</feature>
<evidence type="ECO:0000256" key="2">
    <source>
        <dbReference type="ARBA" id="ARBA00022448"/>
    </source>
</evidence>
<keyword evidence="5 10" id="KW-1133">Transmembrane helix</keyword>
<evidence type="ECO:0000256" key="4">
    <source>
        <dbReference type="ARBA" id="ARBA00022692"/>
    </source>
</evidence>
<dbReference type="KEGG" id="mmec:FIU01_00960"/>
<dbReference type="RefSeq" id="WP_140002090.1">
    <property type="nucleotide sequence ID" value="NZ_CP040946.1"/>
</dbReference>
<evidence type="ECO:0000256" key="6">
    <source>
        <dbReference type="ARBA" id="ARBA00023053"/>
    </source>
</evidence>
<dbReference type="GO" id="GO:0098719">
    <property type="term" value="P:sodium ion import across plasma membrane"/>
    <property type="evidence" value="ECO:0007669"/>
    <property type="project" value="TreeGrafter"/>
</dbReference>
<dbReference type="EMBL" id="CP040946">
    <property type="protein sequence ID" value="QDC43232.1"/>
    <property type="molecule type" value="Genomic_DNA"/>
</dbReference>
<evidence type="ECO:0000256" key="9">
    <source>
        <dbReference type="ARBA" id="ARBA00023201"/>
    </source>
</evidence>
<evidence type="ECO:0000259" key="11">
    <source>
        <dbReference type="Pfam" id="PF00999"/>
    </source>
</evidence>
<keyword evidence="8 10" id="KW-0472">Membrane</keyword>
<dbReference type="InterPro" id="IPR006153">
    <property type="entry name" value="Cation/H_exchanger_TM"/>
</dbReference>
<accession>A0A5B8CPS8</accession>
<keyword evidence="2 10" id="KW-0813">Transport</keyword>
<dbReference type="GO" id="GO:0015385">
    <property type="term" value="F:sodium:proton antiporter activity"/>
    <property type="evidence" value="ECO:0007669"/>
    <property type="project" value="InterPro"/>
</dbReference>
<keyword evidence="7 10" id="KW-0406">Ion transport</keyword>
<feature type="transmembrane region" description="Helical" evidence="10">
    <location>
        <begin position="6"/>
        <end position="24"/>
    </location>
</feature>
<dbReference type="GO" id="GO:0005886">
    <property type="term" value="C:plasma membrane"/>
    <property type="evidence" value="ECO:0007669"/>
    <property type="project" value="UniProtKB-SubCell"/>
</dbReference>
<evidence type="ECO:0000256" key="5">
    <source>
        <dbReference type="ARBA" id="ARBA00022989"/>
    </source>
</evidence>
<keyword evidence="6 10" id="KW-0915">Sodium</keyword>
<sequence>MSNAFYFNLILLFLVAIIALEVLAKKLRWPPAVAQLIGGALIAFIPGLPAFEIDPALVLEVFLPPLLMAGAYYTVWHEFRRHLVAILLLAIGAVLFTTLVVGLALHSLTPALPWAACFALGAIVSPPDAIAAKAVLQRVALPRKLLVLLEGESLLNDATGLVLYKFSIVAVLTGVFSVGGALESFVWLSVGGMLLGAAFGYLVYKTIRYLHDTELMILASALPGWLCYVVGEHIGVSGVIATVTYGMMLGWHQHEIMTATARRRGTAFWEILIFVFESLVFILIGLSLRGVWERIAHADKSIADYGLEVLLVLAVVIASRFVWVFTVDGLVNLFRRQAAATHGHSSWRESFVKSWAGMRGVVTLAAALAVPAEVPGRDLMLLCAFAVILVTVLFQGTTIGWVIRLLQLKATAHERTYLNEPQTWARIEQAQYAVVQQLAYDAQGQLLHPRLLEQYGYRQSLSDKHKNEAVLPDDIRKAHFNVVLAAVAAGREELLKLHRAGEIHDALMHVMERDLDIQEIAALHSRG</sequence>
<feature type="transmembrane region" description="Helical" evidence="10">
    <location>
        <begin position="111"/>
        <end position="136"/>
    </location>
</feature>
<dbReference type="InterPro" id="IPR018422">
    <property type="entry name" value="Cation/H_exchanger_CPA1"/>
</dbReference>
<organism evidence="12 13">
    <name type="scientific">Methylophilus medardicus</name>
    <dbReference type="NCBI Taxonomy" id="2588534"/>
    <lineage>
        <taxon>Bacteria</taxon>
        <taxon>Pseudomonadati</taxon>
        <taxon>Pseudomonadota</taxon>
        <taxon>Betaproteobacteria</taxon>
        <taxon>Nitrosomonadales</taxon>
        <taxon>Methylophilaceae</taxon>
        <taxon>Methylophilus</taxon>
    </lineage>
</organism>
<dbReference type="InterPro" id="IPR004705">
    <property type="entry name" value="Cation/H_exchanger_CPA1_bac"/>
</dbReference>
<feature type="transmembrane region" description="Helical" evidence="10">
    <location>
        <begin position="57"/>
        <end position="76"/>
    </location>
</feature>
<comment type="function">
    <text evidence="10">Na(+)/H(+) antiporter that extrudes sodium in exchange for external protons.</text>
</comment>
<feature type="domain" description="Cation/H+ exchanger transmembrane" evidence="11">
    <location>
        <begin position="14"/>
        <end position="403"/>
    </location>
</feature>
<feature type="transmembrane region" description="Helical" evidence="10">
    <location>
        <begin position="379"/>
        <end position="403"/>
    </location>
</feature>
<keyword evidence="10" id="KW-0050">Antiport</keyword>
<name>A0A5B8CPS8_9PROT</name>
<evidence type="ECO:0000256" key="10">
    <source>
        <dbReference type="RuleBase" id="RU366002"/>
    </source>
</evidence>
<comment type="similarity">
    <text evidence="10">Belongs to the monovalent cation:proton antiporter 1 (CPA1) transporter (TC 2.A.36) family.</text>
</comment>
<feature type="transmembrane region" description="Helical" evidence="10">
    <location>
        <begin position="185"/>
        <end position="204"/>
    </location>
</feature>
<evidence type="ECO:0000313" key="13">
    <source>
        <dbReference type="Proteomes" id="UP000311008"/>
    </source>
</evidence>
<dbReference type="AlphaFoldDB" id="A0A5B8CPS8"/>
<keyword evidence="3" id="KW-1003">Cell membrane</keyword>
<dbReference type="Proteomes" id="UP000311008">
    <property type="component" value="Chromosome"/>
</dbReference>
<keyword evidence="10" id="KW-0997">Cell inner membrane</keyword>
<protein>
    <submittedName>
        <fullName evidence="12">Na+/H+ antiporter</fullName>
    </submittedName>
</protein>
<evidence type="ECO:0000256" key="1">
    <source>
        <dbReference type="ARBA" id="ARBA00004651"/>
    </source>
</evidence>
<keyword evidence="9 10" id="KW-0739">Sodium transport</keyword>
<evidence type="ECO:0000256" key="8">
    <source>
        <dbReference type="ARBA" id="ARBA00023136"/>
    </source>
</evidence>
<feature type="transmembrane region" description="Helical" evidence="10">
    <location>
        <begin position="267"/>
        <end position="288"/>
    </location>
</feature>
<dbReference type="NCBIfam" id="TIGR00831">
    <property type="entry name" value="a_cpa1"/>
    <property type="match status" value="1"/>
</dbReference>
<dbReference type="GO" id="GO:0015386">
    <property type="term" value="F:potassium:proton antiporter activity"/>
    <property type="evidence" value="ECO:0007669"/>
    <property type="project" value="TreeGrafter"/>
</dbReference>